<reference evidence="1" key="1">
    <citation type="journal article" date="2022" name="bioRxiv">
        <title>Sequencing and chromosome-scale assembly of the giantPleurodeles waltlgenome.</title>
        <authorList>
            <person name="Brown T."/>
            <person name="Elewa A."/>
            <person name="Iarovenko S."/>
            <person name="Subramanian E."/>
            <person name="Araus A.J."/>
            <person name="Petzold A."/>
            <person name="Susuki M."/>
            <person name="Suzuki K.-i.T."/>
            <person name="Hayashi T."/>
            <person name="Toyoda A."/>
            <person name="Oliveira C."/>
            <person name="Osipova E."/>
            <person name="Leigh N.D."/>
            <person name="Simon A."/>
            <person name="Yun M.H."/>
        </authorList>
    </citation>
    <scope>NUCLEOTIDE SEQUENCE</scope>
    <source>
        <strain evidence="1">20211129_DDA</strain>
        <tissue evidence="1">Liver</tissue>
    </source>
</reference>
<accession>A0AAV7WR58</accession>
<name>A0AAV7WR58_PLEWA</name>
<gene>
    <name evidence="1" type="ORF">NDU88_004193</name>
</gene>
<dbReference type="EMBL" id="JANPWB010000001">
    <property type="protein sequence ID" value="KAJ1216592.1"/>
    <property type="molecule type" value="Genomic_DNA"/>
</dbReference>
<organism evidence="1 2">
    <name type="scientific">Pleurodeles waltl</name>
    <name type="common">Iberian ribbed newt</name>
    <dbReference type="NCBI Taxonomy" id="8319"/>
    <lineage>
        <taxon>Eukaryota</taxon>
        <taxon>Metazoa</taxon>
        <taxon>Chordata</taxon>
        <taxon>Craniata</taxon>
        <taxon>Vertebrata</taxon>
        <taxon>Euteleostomi</taxon>
        <taxon>Amphibia</taxon>
        <taxon>Batrachia</taxon>
        <taxon>Caudata</taxon>
        <taxon>Salamandroidea</taxon>
        <taxon>Salamandridae</taxon>
        <taxon>Pleurodelinae</taxon>
        <taxon>Pleurodeles</taxon>
    </lineage>
</organism>
<dbReference type="Proteomes" id="UP001066276">
    <property type="component" value="Chromosome 1_1"/>
</dbReference>
<proteinExistence type="predicted"/>
<comment type="caution">
    <text evidence="1">The sequence shown here is derived from an EMBL/GenBank/DDBJ whole genome shotgun (WGS) entry which is preliminary data.</text>
</comment>
<keyword evidence="2" id="KW-1185">Reference proteome</keyword>
<evidence type="ECO:0000313" key="1">
    <source>
        <dbReference type="EMBL" id="KAJ1216592.1"/>
    </source>
</evidence>
<sequence length="133" mass="14132">MQISCGAHRHTAVCAEAASRLLHSASTHLRPCSIQAWVVAGQAESSVGRPSPPSLTIRAGATAPGAAPVPRRLRSLSRSWGQDSVRLGPLPTRHQDKIPRAFAELRSGERASRHLDSASISLYSSVPCPIPLD</sequence>
<evidence type="ECO:0000313" key="2">
    <source>
        <dbReference type="Proteomes" id="UP001066276"/>
    </source>
</evidence>
<protein>
    <submittedName>
        <fullName evidence="1">Uncharacterized protein</fullName>
    </submittedName>
</protein>
<dbReference type="AlphaFoldDB" id="A0AAV7WR58"/>